<keyword evidence="11" id="KW-0234">DNA repair</keyword>
<dbReference type="GO" id="GO:0046872">
    <property type="term" value="F:metal ion binding"/>
    <property type="evidence" value="ECO:0007669"/>
    <property type="project" value="UniProtKB-KW"/>
</dbReference>
<dbReference type="PANTHER" id="PTHR30194">
    <property type="entry name" value="CROSSOVER JUNCTION ENDODEOXYRIBONUCLEASE RUVC"/>
    <property type="match status" value="1"/>
</dbReference>
<evidence type="ECO:0000256" key="8">
    <source>
        <dbReference type="ARBA" id="ARBA00022842"/>
    </source>
</evidence>
<dbReference type="GO" id="GO:0006281">
    <property type="term" value="P:DNA repair"/>
    <property type="evidence" value="ECO:0007669"/>
    <property type="project" value="UniProtKB-KW"/>
</dbReference>
<dbReference type="SUPFAM" id="SSF53098">
    <property type="entry name" value="Ribonuclease H-like"/>
    <property type="match status" value="1"/>
</dbReference>
<dbReference type="AlphaFoldDB" id="A0A0B5AXU9"/>
<dbReference type="PRINTS" id="PR00696">
    <property type="entry name" value="RSOLVASERUVC"/>
</dbReference>
<evidence type="ECO:0000256" key="5">
    <source>
        <dbReference type="ARBA" id="ARBA00022759"/>
    </source>
</evidence>
<dbReference type="EC" id="3.1.22.4" evidence="12"/>
<dbReference type="GO" id="GO:0016787">
    <property type="term" value="F:hydrolase activity"/>
    <property type="evidence" value="ECO:0007669"/>
    <property type="project" value="UniProtKB-KW"/>
</dbReference>
<dbReference type="GO" id="GO:0003677">
    <property type="term" value="F:DNA binding"/>
    <property type="evidence" value="ECO:0007669"/>
    <property type="project" value="UniProtKB-KW"/>
</dbReference>
<proteinExistence type="inferred from homology"/>
<keyword evidence="7 12" id="KW-0378">Hydrolase</keyword>
<accession>A0A0B5AXU9</accession>
<geneLocation type="plasmid" evidence="13"/>
<dbReference type="GO" id="GO:0006310">
    <property type="term" value="P:DNA recombination"/>
    <property type="evidence" value="ECO:0007669"/>
    <property type="project" value="UniProtKB-KW"/>
</dbReference>
<name>A0A0B5AXU9_9BACL</name>
<dbReference type="GO" id="GO:0004520">
    <property type="term" value="F:DNA endonuclease activity"/>
    <property type="evidence" value="ECO:0007669"/>
    <property type="project" value="InterPro"/>
</dbReference>
<evidence type="ECO:0000256" key="4">
    <source>
        <dbReference type="ARBA" id="ARBA00022723"/>
    </source>
</evidence>
<evidence type="ECO:0000256" key="10">
    <source>
        <dbReference type="ARBA" id="ARBA00023172"/>
    </source>
</evidence>
<reference evidence="12 13" key="1">
    <citation type="submission" date="2014-08" db="EMBL/GenBank/DDBJ databases">
        <title>Complete genome of a marine bacteria Jeotgalibacillus malaysiensis.</title>
        <authorList>
            <person name="Yaakop A.S."/>
            <person name="Chan K.-G."/>
            <person name="Goh K.M."/>
        </authorList>
    </citation>
    <scope>NUCLEOTIDE SEQUENCE [LARGE SCALE GENOMIC DNA]</scope>
    <source>
        <strain evidence="12 13">D5</strain>
        <plasmid evidence="13">Plasmid</plasmid>
    </source>
</reference>
<evidence type="ECO:0000256" key="3">
    <source>
        <dbReference type="ARBA" id="ARBA00022722"/>
    </source>
</evidence>
<evidence type="ECO:0000256" key="11">
    <source>
        <dbReference type="ARBA" id="ARBA00023204"/>
    </source>
</evidence>
<dbReference type="Proteomes" id="UP000031449">
    <property type="component" value="Plasmid unnamed"/>
</dbReference>
<keyword evidence="3" id="KW-0540">Nuclease</keyword>
<keyword evidence="8" id="KW-0460">Magnesium</keyword>
<sequence>MKPAMGGENVISLGIDQGIANVGFGLTTLDEHGEEMILFSGVFKTTAKHREEKRIRMIYEFINELILSYNVKVIGLEKLFFNAVQKNTGRNKSASILRTQMVSGAIYLLAGIHEIPIADYTPGTVKKYVAGHGRASKEDVMKHINEIAKRSGIELTSDHQADAVGISLTALHKFIESQK</sequence>
<dbReference type="BioCyc" id="JESP1508404:G14D9-13548-MONOMER"/>
<dbReference type="KEGG" id="jeo:JMA_42250"/>
<dbReference type="PANTHER" id="PTHR30194:SF3">
    <property type="entry name" value="CROSSOVER JUNCTION ENDODEOXYRIBONUCLEASE RUVC"/>
    <property type="match status" value="1"/>
</dbReference>
<keyword evidence="12" id="KW-0614">Plasmid</keyword>
<dbReference type="InterPro" id="IPR002176">
    <property type="entry name" value="X-over_junc_endoDNase_RuvC"/>
</dbReference>
<keyword evidence="4" id="KW-0479">Metal-binding</keyword>
<evidence type="ECO:0000256" key="7">
    <source>
        <dbReference type="ARBA" id="ARBA00022801"/>
    </source>
</evidence>
<keyword evidence="5" id="KW-0255">Endonuclease</keyword>
<dbReference type="HOGENOM" id="CLU_091257_3_1_9"/>
<dbReference type="OrthoDB" id="2990050at2"/>
<organism evidence="12 13">
    <name type="scientific">Jeotgalibacillus malaysiensis</name>
    <dbReference type="NCBI Taxonomy" id="1508404"/>
    <lineage>
        <taxon>Bacteria</taxon>
        <taxon>Bacillati</taxon>
        <taxon>Bacillota</taxon>
        <taxon>Bacilli</taxon>
        <taxon>Bacillales</taxon>
        <taxon>Caryophanaceae</taxon>
        <taxon>Jeotgalibacillus</taxon>
    </lineage>
</organism>
<evidence type="ECO:0000256" key="9">
    <source>
        <dbReference type="ARBA" id="ARBA00023125"/>
    </source>
</evidence>
<protein>
    <submittedName>
        <fullName evidence="12">Crossover junction endodeoxyribonuclease</fullName>
        <ecNumber evidence="12">3.1.22.4</ecNumber>
    </submittedName>
</protein>
<dbReference type="EMBL" id="CP009417">
    <property type="protein sequence ID" value="AJD93542.1"/>
    <property type="molecule type" value="Genomic_DNA"/>
</dbReference>
<dbReference type="Gene3D" id="3.30.420.10">
    <property type="entry name" value="Ribonuclease H-like superfamily/Ribonuclease H"/>
    <property type="match status" value="1"/>
</dbReference>
<evidence type="ECO:0000256" key="6">
    <source>
        <dbReference type="ARBA" id="ARBA00022763"/>
    </source>
</evidence>
<keyword evidence="6" id="KW-0227">DNA damage</keyword>
<comment type="similarity">
    <text evidence="1">Belongs to the RuvC family.</text>
</comment>
<evidence type="ECO:0000256" key="1">
    <source>
        <dbReference type="ARBA" id="ARBA00009518"/>
    </source>
</evidence>
<keyword evidence="10" id="KW-0233">DNA recombination</keyword>
<keyword evidence="13" id="KW-1185">Reference proteome</keyword>
<keyword evidence="9" id="KW-0238">DNA-binding</keyword>
<dbReference type="InterPro" id="IPR012337">
    <property type="entry name" value="RNaseH-like_sf"/>
</dbReference>
<keyword evidence="2" id="KW-0963">Cytoplasm</keyword>
<evidence type="ECO:0000256" key="2">
    <source>
        <dbReference type="ARBA" id="ARBA00022490"/>
    </source>
</evidence>
<gene>
    <name evidence="12" type="ORF">JMA_42250</name>
</gene>
<evidence type="ECO:0000313" key="13">
    <source>
        <dbReference type="Proteomes" id="UP000031449"/>
    </source>
</evidence>
<dbReference type="Pfam" id="PF02075">
    <property type="entry name" value="RuvC"/>
    <property type="match status" value="1"/>
</dbReference>
<dbReference type="InterPro" id="IPR036397">
    <property type="entry name" value="RNaseH_sf"/>
</dbReference>
<evidence type="ECO:0000313" key="12">
    <source>
        <dbReference type="EMBL" id="AJD93542.1"/>
    </source>
</evidence>